<feature type="compositionally biased region" description="Gly residues" evidence="1">
    <location>
        <begin position="335"/>
        <end position="355"/>
    </location>
</feature>
<keyword evidence="2" id="KW-1133">Transmembrane helix</keyword>
<dbReference type="SUPFAM" id="SSF50494">
    <property type="entry name" value="Trypsin-like serine proteases"/>
    <property type="match status" value="1"/>
</dbReference>
<feature type="region of interest" description="Disordered" evidence="1">
    <location>
        <begin position="322"/>
        <end position="370"/>
    </location>
</feature>
<proteinExistence type="predicted"/>
<gene>
    <name evidence="3" type="ORF">GCM10009863_42010</name>
</gene>
<dbReference type="Gene3D" id="2.40.10.10">
    <property type="entry name" value="Trypsin-like serine proteases"/>
    <property type="match status" value="2"/>
</dbReference>
<dbReference type="Pfam" id="PF13365">
    <property type="entry name" value="Trypsin_2"/>
    <property type="match status" value="1"/>
</dbReference>
<dbReference type="Proteomes" id="UP001501447">
    <property type="component" value="Unassembled WGS sequence"/>
</dbReference>
<protein>
    <recommendedName>
        <fullName evidence="5">Serine protease</fullName>
    </recommendedName>
</protein>
<feature type="region of interest" description="Disordered" evidence="1">
    <location>
        <begin position="1"/>
        <end position="145"/>
    </location>
</feature>
<feature type="compositionally biased region" description="Basic and acidic residues" evidence="1">
    <location>
        <begin position="322"/>
        <end position="334"/>
    </location>
</feature>
<keyword evidence="2" id="KW-0812">Transmembrane</keyword>
<evidence type="ECO:0000256" key="1">
    <source>
        <dbReference type="SAM" id="MobiDB-lite"/>
    </source>
</evidence>
<feature type="transmembrane region" description="Helical" evidence="2">
    <location>
        <begin position="153"/>
        <end position="174"/>
    </location>
</feature>
<dbReference type="InterPro" id="IPR001940">
    <property type="entry name" value="Peptidase_S1C"/>
</dbReference>
<evidence type="ECO:0000313" key="4">
    <source>
        <dbReference type="Proteomes" id="UP001501447"/>
    </source>
</evidence>
<dbReference type="InterPro" id="IPR043504">
    <property type="entry name" value="Peptidase_S1_PA_chymotrypsin"/>
</dbReference>
<evidence type="ECO:0000256" key="2">
    <source>
        <dbReference type="SAM" id="Phobius"/>
    </source>
</evidence>
<feature type="compositionally biased region" description="Low complexity" evidence="1">
    <location>
        <begin position="54"/>
        <end position="109"/>
    </location>
</feature>
<evidence type="ECO:0008006" key="5">
    <source>
        <dbReference type="Google" id="ProtNLM"/>
    </source>
</evidence>
<dbReference type="EMBL" id="BAAARJ010000013">
    <property type="protein sequence ID" value="GAA2623282.1"/>
    <property type="molecule type" value="Genomic_DNA"/>
</dbReference>
<evidence type="ECO:0000313" key="3">
    <source>
        <dbReference type="EMBL" id="GAA2623282.1"/>
    </source>
</evidence>
<accession>A0ABN3QD18</accession>
<dbReference type="PANTHER" id="PTHR22939">
    <property type="entry name" value="SERINE PROTEASE FAMILY S1C HTRA-RELATED"/>
    <property type="match status" value="1"/>
</dbReference>
<reference evidence="3 4" key="1">
    <citation type="journal article" date="2019" name="Int. J. Syst. Evol. Microbiol.">
        <title>The Global Catalogue of Microorganisms (GCM) 10K type strain sequencing project: providing services to taxonomists for standard genome sequencing and annotation.</title>
        <authorList>
            <consortium name="The Broad Institute Genomics Platform"/>
            <consortium name="The Broad Institute Genome Sequencing Center for Infectious Disease"/>
            <person name="Wu L."/>
            <person name="Ma J."/>
        </authorList>
    </citation>
    <scope>NUCLEOTIDE SEQUENCE [LARGE SCALE GENOMIC DNA]</scope>
    <source>
        <strain evidence="3 4">JCM 16373</strain>
    </source>
</reference>
<dbReference type="PANTHER" id="PTHR22939:SF129">
    <property type="entry name" value="SERINE PROTEASE HTRA2, MITOCHONDRIAL"/>
    <property type="match status" value="1"/>
</dbReference>
<keyword evidence="2" id="KW-0472">Membrane</keyword>
<name>A0ABN3QD18_9ACTN</name>
<feature type="compositionally biased region" description="Basic and acidic residues" evidence="1">
    <location>
        <begin position="1"/>
        <end position="17"/>
    </location>
</feature>
<keyword evidence="4" id="KW-1185">Reference proteome</keyword>
<dbReference type="PRINTS" id="PR00834">
    <property type="entry name" value="PROTEASES2C"/>
</dbReference>
<feature type="compositionally biased region" description="Pro residues" evidence="1">
    <location>
        <begin position="110"/>
        <end position="122"/>
    </location>
</feature>
<organism evidence="3 4">
    <name type="scientific">Streptomyces axinellae</name>
    <dbReference type="NCBI Taxonomy" id="552788"/>
    <lineage>
        <taxon>Bacteria</taxon>
        <taxon>Bacillati</taxon>
        <taxon>Actinomycetota</taxon>
        <taxon>Actinomycetes</taxon>
        <taxon>Kitasatosporales</taxon>
        <taxon>Streptomycetaceae</taxon>
        <taxon>Streptomyces</taxon>
    </lineage>
</organism>
<comment type="caution">
    <text evidence="3">The sequence shown here is derived from an EMBL/GenBank/DDBJ whole genome shotgun (WGS) entry which is preliminary data.</text>
</comment>
<sequence>MDNTRDSSRDSSRDSGRDSGTGHGADGMVDSAAAAEVGGPQVPPGGQGGGGAEPTGDATPAFGTAAPATPEFGTAASGPAASGRGAAETAAFPAVAPGTGAPGPDAVSGPPVPPPPPLPPYAAFPGEGPGYGAEPGGQYASHAGGRRRMRRPAALITAVAVGAAVIGGGTAFSMEKLLGGGAGSSSSVSAAQSSSTAAKGTAARVAQEVSPSVVEINASSGSGESTGSGVVITKGGEIVTNNHVVSGADTVQVSFSNGKKVTGKVTGTDPDKDLALVKVGDTDGLKPATLGDSDSVGVGDGVVAIGSPEGLSGTVTSGIVSAKDRNVKVQKEDGNSGGQSQDGGDGGNGGSGGSGDWPFEFDGGQYNGGVSGETTTYKAIQTDASLNPGNSGGALVNMAGQVIGINSAMLPAGSGGGQAAQSSSGSVGLGFAIPVNDLKKDLDTLRDGNA</sequence>
<dbReference type="InterPro" id="IPR009003">
    <property type="entry name" value="Peptidase_S1_PA"/>
</dbReference>